<organism evidence="2 3">
    <name type="scientific">Arcicella rosea</name>
    <dbReference type="NCBI Taxonomy" id="502909"/>
    <lineage>
        <taxon>Bacteria</taxon>
        <taxon>Pseudomonadati</taxon>
        <taxon>Bacteroidota</taxon>
        <taxon>Cytophagia</taxon>
        <taxon>Cytophagales</taxon>
        <taxon>Flectobacillaceae</taxon>
        <taxon>Arcicella</taxon>
    </lineage>
</organism>
<dbReference type="AlphaFoldDB" id="A0A841EU15"/>
<evidence type="ECO:0000256" key="1">
    <source>
        <dbReference type="ARBA" id="ARBA00022729"/>
    </source>
</evidence>
<sequence>MKHTIYILLVLVTCASCTKQPKLDGLDLEKFKNDFGGCKGERLQMVDKLKSLKEEIKGVSSNDLDDYLGKPDIQQLADRSQEYYIYFLEPGNHCEDVKKKSNAQMMAVRFSAMGMATEVNFQRGMPEE</sequence>
<dbReference type="Proteomes" id="UP000524404">
    <property type="component" value="Unassembled WGS sequence"/>
</dbReference>
<keyword evidence="3" id="KW-1185">Reference proteome</keyword>
<accession>A0A841EU15</accession>
<protein>
    <submittedName>
        <fullName evidence="2">Uncharacterized protein</fullName>
    </submittedName>
</protein>
<dbReference type="Gene3D" id="3.30.1450.10">
    <property type="match status" value="1"/>
</dbReference>
<gene>
    <name evidence="2" type="ORF">HNP25_003549</name>
</gene>
<dbReference type="InterPro" id="IPR037873">
    <property type="entry name" value="BamE-like"/>
</dbReference>
<dbReference type="RefSeq" id="WP_184136202.1">
    <property type="nucleotide sequence ID" value="NZ_JACHKT010000031.1"/>
</dbReference>
<evidence type="ECO:0000313" key="2">
    <source>
        <dbReference type="EMBL" id="MBB6004879.1"/>
    </source>
</evidence>
<evidence type="ECO:0000313" key="3">
    <source>
        <dbReference type="Proteomes" id="UP000524404"/>
    </source>
</evidence>
<dbReference type="EMBL" id="JACHKT010000031">
    <property type="protein sequence ID" value="MBB6004879.1"/>
    <property type="molecule type" value="Genomic_DNA"/>
</dbReference>
<keyword evidence="1" id="KW-0732">Signal</keyword>
<reference evidence="2 3" key="1">
    <citation type="submission" date="2020-08" db="EMBL/GenBank/DDBJ databases">
        <title>Functional genomics of gut bacteria from endangered species of beetles.</title>
        <authorList>
            <person name="Carlos-Shanley C."/>
        </authorList>
    </citation>
    <scope>NUCLEOTIDE SEQUENCE [LARGE SCALE GENOMIC DNA]</scope>
    <source>
        <strain evidence="2 3">S00070</strain>
    </source>
</reference>
<proteinExistence type="predicted"/>
<name>A0A841EU15_9BACT</name>
<comment type="caution">
    <text evidence="2">The sequence shown here is derived from an EMBL/GenBank/DDBJ whole genome shotgun (WGS) entry which is preliminary data.</text>
</comment>